<reference evidence="2" key="1">
    <citation type="submission" date="2017-10" db="EMBL/GenBank/DDBJ databases">
        <authorList>
            <person name="Toshchakov S.V."/>
            <person name="Goeva M.A."/>
        </authorList>
    </citation>
    <scope>NUCLEOTIDE SEQUENCE [LARGE SCALE GENOMIC DNA]</scope>
    <source>
        <strain evidence="2">JR1/69-1-13</strain>
    </source>
</reference>
<comment type="caution">
    <text evidence="1">The sequence shown here is derived from an EMBL/GenBank/DDBJ whole genome shotgun (WGS) entry which is preliminary data.</text>
</comment>
<keyword evidence="2" id="KW-1185">Reference proteome</keyword>
<sequence>MAADLTIDGALLRALADHSTWFHATLAGPGIRSFIGMHWGSRAPALARLHDVLDLPEAARPWGMPEGPGQPTLYEAEIRTQKPLEIADGLHEVDHLVGEFLSRGIIGQAQATAMLDRELESFDVLQAHDIDAIVYRNTHEDPGSLSIVPLTQGVIRLTGVTAIIDTGIERLAQ</sequence>
<accession>A0A2U1UYC8</accession>
<evidence type="ECO:0000313" key="1">
    <source>
        <dbReference type="EMBL" id="PWC26650.1"/>
    </source>
</evidence>
<dbReference type="EMBL" id="PDOA01000028">
    <property type="protein sequence ID" value="PWC26650.1"/>
    <property type="molecule type" value="Genomic_DNA"/>
</dbReference>
<dbReference type="RefSeq" id="WP_109519103.1">
    <property type="nucleotide sequence ID" value="NZ_PDOA01000028.1"/>
</dbReference>
<dbReference type="Proteomes" id="UP000245048">
    <property type="component" value="Unassembled WGS sequence"/>
</dbReference>
<dbReference type="OrthoDB" id="7867245at2"/>
<organism evidence="1 2">
    <name type="scientific">Teichococcus aestuarii</name>
    <dbReference type="NCBI Taxonomy" id="568898"/>
    <lineage>
        <taxon>Bacteria</taxon>
        <taxon>Pseudomonadati</taxon>
        <taxon>Pseudomonadota</taxon>
        <taxon>Alphaproteobacteria</taxon>
        <taxon>Acetobacterales</taxon>
        <taxon>Roseomonadaceae</taxon>
        <taxon>Roseomonas</taxon>
    </lineage>
</organism>
<protein>
    <submittedName>
        <fullName evidence="1">Uncharacterized protein</fullName>
    </submittedName>
</protein>
<name>A0A2U1UYC8_9PROT</name>
<dbReference type="AlphaFoldDB" id="A0A2U1UYC8"/>
<evidence type="ECO:0000313" key="2">
    <source>
        <dbReference type="Proteomes" id="UP000245048"/>
    </source>
</evidence>
<gene>
    <name evidence="1" type="ORF">CR165_22170</name>
</gene>
<proteinExistence type="predicted"/>